<feature type="region of interest" description="Disordered" evidence="1">
    <location>
        <begin position="462"/>
        <end position="502"/>
    </location>
</feature>
<dbReference type="InterPro" id="IPR011333">
    <property type="entry name" value="SKP1/BTB/POZ_sf"/>
</dbReference>
<feature type="compositionally biased region" description="Gly residues" evidence="1">
    <location>
        <begin position="7"/>
        <end position="24"/>
    </location>
</feature>
<dbReference type="PANTHER" id="PTHR24413">
    <property type="entry name" value="SPECKLE-TYPE POZ PROTEIN"/>
    <property type="match status" value="1"/>
</dbReference>
<dbReference type="PROSITE" id="PS50097">
    <property type="entry name" value="BTB"/>
    <property type="match status" value="1"/>
</dbReference>
<dbReference type="AlphaFoldDB" id="A0ABD3MEU8"/>
<keyword evidence="4" id="KW-1185">Reference proteome</keyword>
<protein>
    <recommendedName>
        <fullName evidence="2">BTB domain-containing protein</fullName>
    </recommendedName>
</protein>
<evidence type="ECO:0000259" key="2">
    <source>
        <dbReference type="PROSITE" id="PS50097"/>
    </source>
</evidence>
<proteinExistence type="predicted"/>
<comment type="caution">
    <text evidence="3">The sequence shown here is derived from an EMBL/GenBank/DDBJ whole genome shotgun (WGS) entry which is preliminary data.</text>
</comment>
<accession>A0ABD3MEU8</accession>
<dbReference type="CDD" id="cd01763">
    <property type="entry name" value="Ubl_SUMO_like"/>
    <property type="match status" value="1"/>
</dbReference>
<dbReference type="Gene3D" id="3.30.710.10">
    <property type="entry name" value="Potassium Channel Kv1.1, Chain A"/>
    <property type="match status" value="1"/>
</dbReference>
<feature type="region of interest" description="Disordered" evidence="1">
    <location>
        <begin position="1"/>
        <end position="24"/>
    </location>
</feature>
<dbReference type="CDD" id="cd18186">
    <property type="entry name" value="BTB_POZ_ZBTB_KLHL-like"/>
    <property type="match status" value="1"/>
</dbReference>
<dbReference type="Pfam" id="PF00651">
    <property type="entry name" value="BTB"/>
    <property type="match status" value="1"/>
</dbReference>
<dbReference type="InterPro" id="IPR000210">
    <property type="entry name" value="BTB/POZ_dom"/>
</dbReference>
<reference evidence="3 4" key="1">
    <citation type="submission" date="2024-10" db="EMBL/GenBank/DDBJ databases">
        <title>Updated reference genomes for cyclostephanoid diatoms.</title>
        <authorList>
            <person name="Roberts W.R."/>
            <person name="Alverson A.J."/>
        </authorList>
    </citation>
    <scope>NUCLEOTIDE SEQUENCE [LARGE SCALE GENOMIC DNA]</scope>
    <source>
        <strain evidence="3 4">AJA232-27</strain>
    </source>
</reference>
<dbReference type="SUPFAM" id="SSF54695">
    <property type="entry name" value="POZ domain"/>
    <property type="match status" value="1"/>
</dbReference>
<evidence type="ECO:0000313" key="3">
    <source>
        <dbReference type="EMBL" id="KAL3762122.1"/>
    </source>
</evidence>
<sequence>MANNAGRQGGAGGAGGAGGGGGGNVQNEHVEFTVKAEEDLYLTGFESTIRRVTADTNYSCLMLKTQRFSSLFRHYAKYHGLRKDDLEYYFVHPLENEDTPESVQLQRGDIIMVRKRRKAEVPEPAADDTEFFKDMKELLDDEEHMDAVFLVYRSPPTTTTSAGAGNAKSTMTATAAMGMDGIGGAGGGKRRHKKDSGIAIKKEGGIGVGEDEEDDDDDDDLLVEIRAHKCILTARADYFKALFRKGTSSSTITTSASAAGAVSSSTSVASAALAALESPSSSSSSDAAAAKGSTAASSALANNNSNAFRESTECIIRVPPHFSPKVVRLMLEFLYTNRIECASVSLSKLSGSPTASSSANHNANTDELLSLLHLADMWQLRDLKRLVEHELIRNHMKIHTVARMYCATEDFHAKRLSKSCLEFIMENYREVTGSVAFQEEMKHHPSLCIPVLKAAADLIPEQPVSKKQRVSGSGANEVGKSDSNAGGGAGAMSSSPVPDSDI</sequence>
<dbReference type="Gene3D" id="3.10.20.90">
    <property type="entry name" value="Phosphatidylinositol 3-kinase Catalytic Subunit, Chain A, domain 1"/>
    <property type="match status" value="1"/>
</dbReference>
<dbReference type="Proteomes" id="UP001530293">
    <property type="component" value="Unassembled WGS sequence"/>
</dbReference>
<evidence type="ECO:0000256" key="1">
    <source>
        <dbReference type="SAM" id="MobiDB-lite"/>
    </source>
</evidence>
<name>A0ABD3MEU8_9STRA</name>
<feature type="domain" description="BTB" evidence="2">
    <location>
        <begin position="224"/>
        <end position="343"/>
    </location>
</feature>
<organism evidence="3 4">
    <name type="scientific">Discostella pseudostelligera</name>
    <dbReference type="NCBI Taxonomy" id="259834"/>
    <lineage>
        <taxon>Eukaryota</taxon>
        <taxon>Sar</taxon>
        <taxon>Stramenopiles</taxon>
        <taxon>Ochrophyta</taxon>
        <taxon>Bacillariophyta</taxon>
        <taxon>Coscinodiscophyceae</taxon>
        <taxon>Thalassiosirophycidae</taxon>
        <taxon>Stephanodiscales</taxon>
        <taxon>Stephanodiscaceae</taxon>
        <taxon>Discostella</taxon>
    </lineage>
</organism>
<evidence type="ECO:0000313" key="4">
    <source>
        <dbReference type="Proteomes" id="UP001530293"/>
    </source>
</evidence>
<dbReference type="EMBL" id="JALLBG020000140">
    <property type="protein sequence ID" value="KAL3762122.1"/>
    <property type="molecule type" value="Genomic_DNA"/>
</dbReference>
<gene>
    <name evidence="3" type="ORF">ACHAWU_001573</name>
</gene>
<dbReference type="SMART" id="SM00225">
    <property type="entry name" value="BTB"/>
    <property type="match status" value="1"/>
</dbReference>
<dbReference type="Gene3D" id="1.25.40.420">
    <property type="match status" value="1"/>
</dbReference>